<dbReference type="EMBL" id="DRLF01000453">
    <property type="protein sequence ID" value="HEC07777.1"/>
    <property type="molecule type" value="Genomic_DNA"/>
</dbReference>
<organism evidence="1">
    <name type="scientific">Thiolapillus brandeum</name>
    <dbReference type="NCBI Taxonomy" id="1076588"/>
    <lineage>
        <taxon>Bacteria</taxon>
        <taxon>Pseudomonadati</taxon>
        <taxon>Pseudomonadota</taxon>
        <taxon>Gammaproteobacteria</taxon>
        <taxon>Chromatiales</taxon>
        <taxon>Sedimenticolaceae</taxon>
        <taxon>Thiolapillus</taxon>
    </lineage>
</organism>
<protein>
    <submittedName>
        <fullName evidence="1">Uncharacterized protein</fullName>
    </submittedName>
</protein>
<comment type="caution">
    <text evidence="1">The sequence shown here is derived from an EMBL/GenBank/DDBJ whole genome shotgun (WGS) entry which is preliminary data.</text>
</comment>
<reference evidence="1" key="1">
    <citation type="journal article" date="2020" name="mSystems">
        <title>Genome- and Community-Level Interaction Insights into Carbon Utilization and Element Cycling Functions of Hydrothermarchaeota in Hydrothermal Sediment.</title>
        <authorList>
            <person name="Zhou Z."/>
            <person name="Liu Y."/>
            <person name="Xu W."/>
            <person name="Pan J."/>
            <person name="Luo Z.H."/>
            <person name="Li M."/>
        </authorList>
    </citation>
    <scope>NUCLEOTIDE SEQUENCE [LARGE SCALE GENOMIC DNA]</scope>
    <source>
        <strain evidence="1">HyVt-458</strain>
    </source>
</reference>
<proteinExistence type="predicted"/>
<gene>
    <name evidence="1" type="ORF">ENJ12_13055</name>
</gene>
<sequence length="73" mass="8251">MDWITGEKTKLKRKSIKSGALSTRELHHITPWSPDASPSGKNFPEGLEVEQQAPRTLDFFTPTRPGFMLIKVL</sequence>
<dbReference type="AlphaFoldDB" id="A0A831RXA5"/>
<evidence type="ECO:0000313" key="1">
    <source>
        <dbReference type="EMBL" id="HEC07777.1"/>
    </source>
</evidence>
<accession>A0A831RXA5</accession>
<name>A0A831RXA5_9GAMM</name>
<dbReference type="Proteomes" id="UP000886339">
    <property type="component" value="Unassembled WGS sequence"/>
</dbReference>